<comment type="caution">
    <text evidence="2">The sequence shown here is derived from an EMBL/GenBank/DDBJ whole genome shotgun (WGS) entry which is preliminary data.</text>
</comment>
<evidence type="ECO:0000313" key="2">
    <source>
        <dbReference type="EMBL" id="PNI98073.1"/>
    </source>
</evidence>
<feature type="compositionally biased region" description="Polar residues" evidence="1">
    <location>
        <begin position="27"/>
        <end position="39"/>
    </location>
</feature>
<evidence type="ECO:0000256" key="1">
    <source>
        <dbReference type="SAM" id="MobiDB-lite"/>
    </source>
</evidence>
<sequence length="54" mass="5865">MQDEQPSDSFQGQAAQSGVWNDDSMLGPSQNFEAESIQDNAHMAEGTGFYPSEP</sequence>
<dbReference type="EMBL" id="NBAG03000026">
    <property type="protein sequence ID" value="PNI98073.1"/>
    <property type="molecule type" value="Genomic_DNA"/>
</dbReference>
<protein>
    <submittedName>
        <fullName evidence="2">FBXO7 isoform 7</fullName>
    </submittedName>
</protein>
<gene>
    <name evidence="2" type="ORF">CK820_G0024609</name>
</gene>
<reference evidence="2" key="1">
    <citation type="submission" date="2017-12" db="EMBL/GenBank/DDBJ databases">
        <title>High-resolution comparative analysis of great ape genomes.</title>
        <authorList>
            <person name="Pollen A."/>
            <person name="Hastie A."/>
            <person name="Hormozdiari F."/>
            <person name="Dougherty M."/>
            <person name="Liu R."/>
            <person name="Chaisson M."/>
            <person name="Hoppe E."/>
            <person name="Hill C."/>
            <person name="Pang A."/>
            <person name="Hillier L."/>
            <person name="Baker C."/>
            <person name="Armstrong J."/>
            <person name="Shendure J."/>
            <person name="Paten B."/>
            <person name="Wilson R."/>
            <person name="Chao H."/>
            <person name="Schneider V."/>
            <person name="Ventura M."/>
            <person name="Kronenberg Z."/>
            <person name="Murali S."/>
            <person name="Gordon D."/>
            <person name="Cantsilieris S."/>
            <person name="Munson K."/>
            <person name="Nelson B."/>
            <person name="Raja A."/>
            <person name="Underwood J."/>
            <person name="Diekhans M."/>
            <person name="Fiddes I."/>
            <person name="Haussler D."/>
            <person name="Eichler E."/>
        </authorList>
    </citation>
    <scope>NUCLEOTIDE SEQUENCE [LARGE SCALE GENOMIC DNA]</scope>
    <source>
        <strain evidence="2">Yerkes chimp pedigree #C0471</strain>
    </source>
</reference>
<accession>A0A2J8QP87</accession>
<proteinExistence type="predicted"/>
<feature type="non-terminal residue" evidence="2">
    <location>
        <position position="54"/>
    </location>
</feature>
<feature type="region of interest" description="Disordered" evidence="1">
    <location>
        <begin position="1"/>
        <end position="54"/>
    </location>
</feature>
<feature type="compositionally biased region" description="Polar residues" evidence="1">
    <location>
        <begin position="7"/>
        <end position="19"/>
    </location>
</feature>
<organism evidence="2">
    <name type="scientific">Pan troglodytes</name>
    <name type="common">Chimpanzee</name>
    <dbReference type="NCBI Taxonomy" id="9598"/>
    <lineage>
        <taxon>Eukaryota</taxon>
        <taxon>Metazoa</taxon>
        <taxon>Chordata</taxon>
        <taxon>Craniata</taxon>
        <taxon>Vertebrata</taxon>
        <taxon>Euteleostomi</taxon>
        <taxon>Mammalia</taxon>
        <taxon>Eutheria</taxon>
        <taxon>Euarchontoglires</taxon>
        <taxon>Primates</taxon>
        <taxon>Haplorrhini</taxon>
        <taxon>Catarrhini</taxon>
        <taxon>Hominidae</taxon>
        <taxon>Pan</taxon>
    </lineage>
</organism>
<dbReference type="AlphaFoldDB" id="A0A2J8QP87"/>
<name>A0A2J8QP87_PANTR</name>